<evidence type="ECO:0000256" key="11">
    <source>
        <dbReference type="ARBA" id="ARBA00023136"/>
    </source>
</evidence>
<dbReference type="Pfam" id="PF16192">
    <property type="entry name" value="PMT_4TMC"/>
    <property type="match status" value="1"/>
</dbReference>
<evidence type="ECO:0000256" key="17">
    <source>
        <dbReference type="ARBA" id="ARBA00079036"/>
    </source>
</evidence>
<feature type="domain" description="MIR" evidence="19">
    <location>
        <begin position="416"/>
        <end position="473"/>
    </location>
</feature>
<feature type="transmembrane region" description="Helical" evidence="18">
    <location>
        <begin position="153"/>
        <end position="175"/>
    </location>
</feature>
<dbReference type="PANTHER" id="PTHR10050">
    <property type="entry name" value="DOLICHYL-PHOSPHATE-MANNOSE--PROTEIN MANNOSYLTRANSFERASE"/>
    <property type="match status" value="1"/>
</dbReference>
<comment type="similarity">
    <text evidence="3">Belongs to the glycosyltransferase 39 family.</text>
</comment>
<comment type="function">
    <text evidence="14">Rt/POMT1 and tw/POMT2 function as a protein O-mannosyltransferase in association with each other to generate and maintain normal muscle development.</text>
</comment>
<gene>
    <name evidence="20" type="ORF">PVAND_004732</name>
</gene>
<dbReference type="EC" id="2.4.1.109" evidence="4"/>
<dbReference type="SUPFAM" id="SSF82109">
    <property type="entry name" value="MIR domain"/>
    <property type="match status" value="1"/>
</dbReference>
<dbReference type="Pfam" id="PF02366">
    <property type="entry name" value="PMT"/>
    <property type="match status" value="1"/>
</dbReference>
<comment type="catalytic activity">
    <reaction evidence="12">
        <text>a di-trans,poly-cis-dolichyl beta-D-mannosyl phosphate + L-threonyl-[protein] = 3-O-(alpha-D-mannosyl)-L-threonyl-[protein] + a di-trans,poly-cis-dolichyl phosphate + H(+)</text>
        <dbReference type="Rhea" id="RHEA:53396"/>
        <dbReference type="Rhea" id="RHEA-COMP:11060"/>
        <dbReference type="Rhea" id="RHEA-COMP:13547"/>
        <dbReference type="Rhea" id="RHEA-COMP:19498"/>
        <dbReference type="Rhea" id="RHEA-COMP:19501"/>
        <dbReference type="ChEBI" id="CHEBI:15378"/>
        <dbReference type="ChEBI" id="CHEBI:30013"/>
        <dbReference type="ChEBI" id="CHEBI:57683"/>
        <dbReference type="ChEBI" id="CHEBI:58211"/>
        <dbReference type="ChEBI" id="CHEBI:137323"/>
        <dbReference type="EC" id="2.4.1.109"/>
    </reaction>
</comment>
<organism evidence="20 21">
    <name type="scientific">Polypedilum vanderplanki</name>
    <name type="common">Sleeping chironomid midge</name>
    <dbReference type="NCBI Taxonomy" id="319348"/>
    <lineage>
        <taxon>Eukaryota</taxon>
        <taxon>Metazoa</taxon>
        <taxon>Ecdysozoa</taxon>
        <taxon>Arthropoda</taxon>
        <taxon>Hexapoda</taxon>
        <taxon>Insecta</taxon>
        <taxon>Pterygota</taxon>
        <taxon>Neoptera</taxon>
        <taxon>Endopterygota</taxon>
        <taxon>Diptera</taxon>
        <taxon>Nematocera</taxon>
        <taxon>Chironomoidea</taxon>
        <taxon>Chironomidae</taxon>
        <taxon>Chironominae</taxon>
        <taxon>Polypedilum</taxon>
        <taxon>Polypedilum</taxon>
    </lineage>
</organism>
<dbReference type="GO" id="GO:0004169">
    <property type="term" value="F:dolichyl-phosphate-mannose-protein mannosyltransferase activity"/>
    <property type="evidence" value="ECO:0007669"/>
    <property type="project" value="UniProtKB-EC"/>
</dbReference>
<dbReference type="PANTHER" id="PTHR10050:SF51">
    <property type="entry name" value="PROTEIN O-MANNOSYL-TRANSFERASE 1"/>
    <property type="match status" value="1"/>
</dbReference>
<keyword evidence="21" id="KW-1185">Reference proteome</keyword>
<dbReference type="PROSITE" id="PS50919">
    <property type="entry name" value="MIR"/>
    <property type="match status" value="3"/>
</dbReference>
<comment type="subunit">
    <text evidence="15">Interacts with tw/POMT2.</text>
</comment>
<evidence type="ECO:0000256" key="8">
    <source>
        <dbReference type="ARBA" id="ARBA00022737"/>
    </source>
</evidence>
<sequence length="770" mass="90367">MGIEMKVLENCENVVRNRKTQTKIIESIENKPKCEIEEVKPKKSDTQEKVEILSEVKNENFMIKIEFDPMSIFLFILAIVTRFFRLAEPKNVVFDELHYGKFVSLYMKNVFFFDMQPPFGKQLIAGVAYFVGYDGNYTFNKIGNDYTDNVPIFWLRALPAFCGCLLVPIIYNLLLQLKINRWIAAIGGLLVIFDNALLTQSRFILMEPMLILFSTTALLFLLRFLESQNFTIKWWFNGITSAILYTFSLSVKYVGFYSFLLGIFLILRHFWKILRNQNLTNLKLFFETFIKGLIFICVPIGIYLSIFYVHLNLLYRAGPHDSVMTSAFQASLDGGLASITHGQPLKVVHGSQITLRHTNGRPCWLHSHANVYPVKYEDKRGSSHQQQVTCYSFKDVNNWWIVKRPSKPDFSIGEELDVIKDGDEIQLVHGLTSRALNSHDVAAPMSPQSQEVSCYIDYNISMPGQLLWRVEILNKEEEGNVWNAIRSQVRLVHVTTSTALRFTGRQLPQWGYNQHEVAADKNLNHPDSVWNVEEHRYTKTSDQKERERQLLKSEMIPLEAIELSFWQKFKELQIKMFWQSETIQNHMYSSEPIEWPLMSKSIAYWYKKDTNAQIHLLGNLLLWYSCSFSIFIYAAIFVFYLLRRRRNIFDLNEEEWTKFENTGCVLFIGYIFNFLPYFFVERTMFLHNYLPALVFKICLLCATIEHILNILKKFNLRILIVAYKLLVLFWLLYILHVFQTFLSVSYGRTSLTSDMIMKLRWKDTWDFIFS</sequence>
<dbReference type="FunFam" id="2.80.10.50:FF:000012">
    <property type="entry name" value="Protein O-mannosyl-transferase 1"/>
    <property type="match status" value="1"/>
</dbReference>
<dbReference type="GO" id="GO:0005789">
    <property type="term" value="C:endoplasmic reticulum membrane"/>
    <property type="evidence" value="ECO:0007669"/>
    <property type="project" value="UniProtKB-SubCell"/>
</dbReference>
<protein>
    <recommendedName>
        <fullName evidence="16">Protein O-mannosyltransferase 1</fullName>
        <ecNumber evidence="4">2.4.1.109</ecNumber>
    </recommendedName>
    <alternativeName>
        <fullName evidence="17">Protein rotated abdomen</fullName>
    </alternativeName>
</protein>
<dbReference type="InterPro" id="IPR003342">
    <property type="entry name" value="ArnT-like_N"/>
</dbReference>
<evidence type="ECO:0000256" key="10">
    <source>
        <dbReference type="ARBA" id="ARBA00022989"/>
    </source>
</evidence>
<evidence type="ECO:0000256" key="6">
    <source>
        <dbReference type="ARBA" id="ARBA00022679"/>
    </source>
</evidence>
<evidence type="ECO:0000256" key="18">
    <source>
        <dbReference type="SAM" id="Phobius"/>
    </source>
</evidence>
<feature type="transmembrane region" description="Helical" evidence="18">
    <location>
        <begin position="204"/>
        <end position="225"/>
    </location>
</feature>
<evidence type="ECO:0000313" key="20">
    <source>
        <dbReference type="EMBL" id="KAG5674783.1"/>
    </source>
</evidence>
<evidence type="ECO:0000256" key="5">
    <source>
        <dbReference type="ARBA" id="ARBA00022676"/>
    </source>
</evidence>
<dbReference type="InterPro" id="IPR036300">
    <property type="entry name" value="MIR_dom_sf"/>
</dbReference>
<keyword evidence="5" id="KW-0328">Glycosyltransferase</keyword>
<reference evidence="20" key="1">
    <citation type="submission" date="2021-03" db="EMBL/GenBank/DDBJ databases">
        <title>Chromosome level genome of the anhydrobiotic midge Polypedilum vanderplanki.</title>
        <authorList>
            <person name="Yoshida Y."/>
            <person name="Kikawada T."/>
            <person name="Gusev O."/>
        </authorList>
    </citation>
    <scope>NUCLEOTIDE SEQUENCE</scope>
    <source>
        <strain evidence="20">NIAS01</strain>
        <tissue evidence="20">Whole body or cell culture</tissue>
    </source>
</reference>
<proteinExistence type="inferred from homology"/>
<dbReference type="SMART" id="SM00472">
    <property type="entry name" value="MIR"/>
    <property type="match status" value="3"/>
</dbReference>
<evidence type="ECO:0000256" key="3">
    <source>
        <dbReference type="ARBA" id="ARBA00007222"/>
    </source>
</evidence>
<comment type="caution">
    <text evidence="20">The sequence shown here is derived from an EMBL/GenBank/DDBJ whole genome shotgun (WGS) entry which is preliminary data.</text>
</comment>
<dbReference type="Proteomes" id="UP001107558">
    <property type="component" value="Chromosome 2"/>
</dbReference>
<feature type="domain" description="MIR" evidence="19">
    <location>
        <begin position="344"/>
        <end position="405"/>
    </location>
</feature>
<evidence type="ECO:0000256" key="15">
    <source>
        <dbReference type="ARBA" id="ARBA00061810"/>
    </source>
</evidence>
<evidence type="ECO:0000256" key="13">
    <source>
        <dbReference type="ARBA" id="ARBA00045102"/>
    </source>
</evidence>
<keyword evidence="8" id="KW-0677">Repeat</keyword>
<feature type="domain" description="MIR" evidence="19">
    <location>
        <begin position="479"/>
        <end position="535"/>
    </location>
</feature>
<dbReference type="EMBL" id="JADBJN010000002">
    <property type="protein sequence ID" value="KAG5674783.1"/>
    <property type="molecule type" value="Genomic_DNA"/>
</dbReference>
<evidence type="ECO:0000256" key="2">
    <source>
        <dbReference type="ARBA" id="ARBA00004922"/>
    </source>
</evidence>
<keyword evidence="6" id="KW-0808">Transferase</keyword>
<evidence type="ECO:0000256" key="4">
    <source>
        <dbReference type="ARBA" id="ARBA00012839"/>
    </source>
</evidence>
<feature type="transmembrane region" description="Helical" evidence="18">
    <location>
        <begin position="254"/>
        <end position="271"/>
    </location>
</feature>
<feature type="transmembrane region" description="Helical" evidence="18">
    <location>
        <begin position="182"/>
        <end position="198"/>
    </location>
</feature>
<comment type="pathway">
    <text evidence="2">Protein modification; protein glycosylation.</text>
</comment>
<name>A0A9J6BY43_POLVA</name>
<keyword evidence="7 18" id="KW-0812">Transmembrane</keyword>
<feature type="transmembrane region" description="Helical" evidence="18">
    <location>
        <begin position="718"/>
        <end position="738"/>
    </location>
</feature>
<comment type="subcellular location">
    <subcellularLocation>
        <location evidence="1">Endoplasmic reticulum membrane</location>
        <topology evidence="1">Multi-pass membrane protein</topology>
    </subcellularLocation>
</comment>
<feature type="transmembrane region" description="Helical" evidence="18">
    <location>
        <begin position="663"/>
        <end position="680"/>
    </location>
</feature>
<evidence type="ECO:0000256" key="12">
    <source>
        <dbReference type="ARBA" id="ARBA00045085"/>
    </source>
</evidence>
<evidence type="ECO:0000256" key="14">
    <source>
        <dbReference type="ARBA" id="ARBA00059310"/>
    </source>
</evidence>
<evidence type="ECO:0000259" key="19">
    <source>
        <dbReference type="PROSITE" id="PS50919"/>
    </source>
</evidence>
<accession>A0A9J6BY43</accession>
<keyword evidence="10 18" id="KW-1133">Transmembrane helix</keyword>
<dbReference type="Gene3D" id="2.80.10.50">
    <property type="match status" value="1"/>
</dbReference>
<dbReference type="OrthoDB" id="292747at2759"/>
<evidence type="ECO:0000313" key="21">
    <source>
        <dbReference type="Proteomes" id="UP001107558"/>
    </source>
</evidence>
<dbReference type="InterPro" id="IPR032421">
    <property type="entry name" value="PMT_4TMC"/>
</dbReference>
<feature type="transmembrane region" description="Helical" evidence="18">
    <location>
        <begin position="292"/>
        <end position="315"/>
    </location>
</feature>
<evidence type="ECO:0000256" key="16">
    <source>
        <dbReference type="ARBA" id="ARBA00073145"/>
    </source>
</evidence>
<dbReference type="CDD" id="cd23281">
    <property type="entry name" value="beta-trefoil_MIR_POMT1"/>
    <property type="match status" value="1"/>
</dbReference>
<dbReference type="InterPro" id="IPR016093">
    <property type="entry name" value="MIR_motif"/>
</dbReference>
<keyword evidence="11 18" id="KW-0472">Membrane</keyword>
<evidence type="ECO:0000256" key="7">
    <source>
        <dbReference type="ARBA" id="ARBA00022692"/>
    </source>
</evidence>
<dbReference type="AlphaFoldDB" id="A0A9J6BY43"/>
<keyword evidence="9" id="KW-0256">Endoplasmic reticulum</keyword>
<feature type="transmembrane region" description="Helical" evidence="18">
    <location>
        <begin position="692"/>
        <end position="711"/>
    </location>
</feature>
<comment type="catalytic activity">
    <reaction evidence="13">
        <text>a di-trans,poly-cis-dolichyl beta-D-mannosyl phosphate + L-seryl-[protein] = 3-O-(alpha-D-mannosyl)-L-seryl-[protein] + a di-trans,poly-cis-dolichyl phosphate + H(+)</text>
        <dbReference type="Rhea" id="RHEA:17377"/>
        <dbReference type="Rhea" id="RHEA-COMP:9863"/>
        <dbReference type="Rhea" id="RHEA-COMP:13546"/>
        <dbReference type="Rhea" id="RHEA-COMP:19498"/>
        <dbReference type="Rhea" id="RHEA-COMP:19501"/>
        <dbReference type="ChEBI" id="CHEBI:15378"/>
        <dbReference type="ChEBI" id="CHEBI:29999"/>
        <dbReference type="ChEBI" id="CHEBI:57683"/>
        <dbReference type="ChEBI" id="CHEBI:58211"/>
        <dbReference type="ChEBI" id="CHEBI:137321"/>
        <dbReference type="EC" id="2.4.1.109"/>
    </reaction>
</comment>
<feature type="transmembrane region" description="Helical" evidence="18">
    <location>
        <begin position="621"/>
        <end position="642"/>
    </location>
</feature>
<dbReference type="Pfam" id="PF02815">
    <property type="entry name" value="MIR"/>
    <property type="match status" value="1"/>
</dbReference>
<dbReference type="InterPro" id="IPR027005">
    <property type="entry name" value="PMT-like"/>
</dbReference>
<evidence type="ECO:0000256" key="1">
    <source>
        <dbReference type="ARBA" id="ARBA00004477"/>
    </source>
</evidence>
<evidence type="ECO:0000256" key="9">
    <source>
        <dbReference type="ARBA" id="ARBA00022824"/>
    </source>
</evidence>
<feature type="transmembrane region" description="Helical" evidence="18">
    <location>
        <begin position="232"/>
        <end position="248"/>
    </location>
</feature>